<reference evidence="2" key="1">
    <citation type="journal article" date="2014" name="Int. J. Syst. Evol. Microbiol.">
        <title>Complete genome sequence of Corynebacterium casei LMG S-19264T (=DSM 44701T), isolated from a smear-ripened cheese.</title>
        <authorList>
            <consortium name="US DOE Joint Genome Institute (JGI-PGF)"/>
            <person name="Walter F."/>
            <person name="Albersmeier A."/>
            <person name="Kalinowski J."/>
            <person name="Ruckert C."/>
        </authorList>
    </citation>
    <scope>NUCLEOTIDE SEQUENCE</scope>
    <source>
        <strain evidence="2">VKM B-1513</strain>
    </source>
</reference>
<dbReference type="RefSeq" id="WP_271186384.1">
    <property type="nucleotide sequence ID" value="NZ_BSFE01000003.1"/>
</dbReference>
<evidence type="ECO:0008006" key="4">
    <source>
        <dbReference type="Google" id="ProtNLM"/>
    </source>
</evidence>
<feature type="transmembrane region" description="Helical" evidence="1">
    <location>
        <begin position="136"/>
        <end position="157"/>
    </location>
</feature>
<gene>
    <name evidence="2" type="ORF">GCM10017621_15280</name>
</gene>
<keyword evidence="1" id="KW-0472">Membrane</keyword>
<protein>
    <recommendedName>
        <fullName evidence="4">Yip1 domain-containing protein</fullName>
    </recommendedName>
</protein>
<reference evidence="2" key="2">
    <citation type="submission" date="2023-01" db="EMBL/GenBank/DDBJ databases">
        <authorList>
            <person name="Sun Q."/>
            <person name="Evtushenko L."/>
        </authorList>
    </citation>
    <scope>NUCLEOTIDE SEQUENCE</scope>
    <source>
        <strain evidence="2">VKM B-1513</strain>
    </source>
</reference>
<feature type="transmembrane region" description="Helical" evidence="1">
    <location>
        <begin position="109"/>
        <end position="129"/>
    </location>
</feature>
<proteinExistence type="predicted"/>
<feature type="transmembrane region" description="Helical" evidence="1">
    <location>
        <begin position="36"/>
        <end position="56"/>
    </location>
</feature>
<dbReference type="Proteomes" id="UP001143486">
    <property type="component" value="Unassembled WGS sequence"/>
</dbReference>
<keyword evidence="3" id="KW-1185">Reference proteome</keyword>
<name>A0A9W6IMZ2_9PROT</name>
<keyword evidence="1" id="KW-1133">Transmembrane helix</keyword>
<evidence type="ECO:0000313" key="2">
    <source>
        <dbReference type="EMBL" id="GLK52020.1"/>
    </source>
</evidence>
<accession>A0A9W6IMZ2</accession>
<comment type="caution">
    <text evidence="2">The sequence shown here is derived from an EMBL/GenBank/DDBJ whole genome shotgun (WGS) entry which is preliminary data.</text>
</comment>
<keyword evidence="1" id="KW-0812">Transmembrane</keyword>
<feature type="transmembrane region" description="Helical" evidence="1">
    <location>
        <begin position="77"/>
        <end position="97"/>
    </location>
</feature>
<sequence>MMRLVAEAWVALGASWRIFTFRPDWQSGFDVSMGGFWRSFAAILFAVPMILMIHVAGQAVGRELSWTDEFLIQGLSWVLFPIAAAAAAHVTGARAGFVRWIVVHNWAVLWLYAYLFVFWTVFTAGLLPVELMRIALFVYPYLRVLVHWRIAYVSLGLPTITSALAAAVPVLAIEIAVAVYFATLIAPQASGG</sequence>
<dbReference type="EMBL" id="BSFE01000003">
    <property type="protein sequence ID" value="GLK52020.1"/>
    <property type="molecule type" value="Genomic_DNA"/>
</dbReference>
<evidence type="ECO:0000313" key="3">
    <source>
        <dbReference type="Proteomes" id="UP001143486"/>
    </source>
</evidence>
<feature type="transmembrane region" description="Helical" evidence="1">
    <location>
        <begin position="163"/>
        <end position="186"/>
    </location>
</feature>
<organism evidence="2 3">
    <name type="scientific">Maricaulis virginensis</name>
    <dbReference type="NCBI Taxonomy" id="144022"/>
    <lineage>
        <taxon>Bacteria</taxon>
        <taxon>Pseudomonadati</taxon>
        <taxon>Pseudomonadota</taxon>
        <taxon>Alphaproteobacteria</taxon>
        <taxon>Maricaulales</taxon>
        <taxon>Maricaulaceae</taxon>
        <taxon>Maricaulis</taxon>
    </lineage>
</organism>
<evidence type="ECO:0000256" key="1">
    <source>
        <dbReference type="SAM" id="Phobius"/>
    </source>
</evidence>
<dbReference type="AlphaFoldDB" id="A0A9W6IMZ2"/>